<dbReference type="SUPFAM" id="SSF81383">
    <property type="entry name" value="F-box domain"/>
    <property type="match status" value="1"/>
</dbReference>
<evidence type="ECO:0000256" key="1">
    <source>
        <dbReference type="SAM" id="MobiDB-lite"/>
    </source>
</evidence>
<dbReference type="InterPro" id="IPR053197">
    <property type="entry name" value="F-box_SCFL_complex_component"/>
</dbReference>
<feature type="region of interest" description="Disordered" evidence="1">
    <location>
        <begin position="1"/>
        <end position="20"/>
    </location>
</feature>
<dbReference type="PANTHER" id="PTHR34223">
    <property type="entry name" value="OS11G0201299 PROTEIN"/>
    <property type="match status" value="1"/>
</dbReference>
<dbReference type="InterPro" id="IPR053781">
    <property type="entry name" value="F-box_AtFBL13-like"/>
</dbReference>
<name>A0ABC9D6J6_9POAL</name>
<reference evidence="2 3" key="2">
    <citation type="submission" date="2024-10" db="EMBL/GenBank/DDBJ databases">
        <authorList>
            <person name="Ryan C."/>
        </authorList>
    </citation>
    <scope>NUCLEOTIDE SEQUENCE [LARGE SCALE GENOMIC DNA]</scope>
</reference>
<gene>
    <name evidence="2" type="ORF">URODEC1_LOCUS82014</name>
</gene>
<evidence type="ECO:0008006" key="4">
    <source>
        <dbReference type="Google" id="ProtNLM"/>
    </source>
</evidence>
<organism evidence="2 3">
    <name type="scientific">Urochloa decumbens</name>
    <dbReference type="NCBI Taxonomy" id="240449"/>
    <lineage>
        <taxon>Eukaryota</taxon>
        <taxon>Viridiplantae</taxon>
        <taxon>Streptophyta</taxon>
        <taxon>Embryophyta</taxon>
        <taxon>Tracheophyta</taxon>
        <taxon>Spermatophyta</taxon>
        <taxon>Magnoliopsida</taxon>
        <taxon>Liliopsida</taxon>
        <taxon>Poales</taxon>
        <taxon>Poaceae</taxon>
        <taxon>PACMAD clade</taxon>
        <taxon>Panicoideae</taxon>
        <taxon>Panicodae</taxon>
        <taxon>Paniceae</taxon>
        <taxon>Melinidinae</taxon>
        <taxon>Urochloa</taxon>
    </lineage>
</organism>
<dbReference type="Proteomes" id="UP001497457">
    <property type="component" value="Chromosome 31b"/>
</dbReference>
<dbReference type="SUPFAM" id="SSF52047">
    <property type="entry name" value="RNI-like"/>
    <property type="match status" value="1"/>
</dbReference>
<dbReference type="InterPro" id="IPR032675">
    <property type="entry name" value="LRR_dom_sf"/>
</dbReference>
<reference evidence="3" key="1">
    <citation type="submission" date="2024-06" db="EMBL/GenBank/DDBJ databases">
        <authorList>
            <person name="Ryan C."/>
        </authorList>
    </citation>
    <scope>NUCLEOTIDE SEQUENCE [LARGE SCALE GENOMIC DNA]</scope>
</reference>
<evidence type="ECO:0000313" key="3">
    <source>
        <dbReference type="Proteomes" id="UP001497457"/>
    </source>
</evidence>
<accession>A0ABC9D6J6</accession>
<proteinExistence type="predicted"/>
<dbReference type="Gene3D" id="3.80.10.10">
    <property type="entry name" value="Ribonuclease Inhibitor"/>
    <property type="match status" value="1"/>
</dbReference>
<feature type="compositionally biased region" description="Polar residues" evidence="1">
    <location>
        <begin position="1"/>
        <end position="12"/>
    </location>
</feature>
<dbReference type="CDD" id="cd22160">
    <property type="entry name" value="F-box_AtFBL13-like"/>
    <property type="match status" value="1"/>
</dbReference>
<dbReference type="AlphaFoldDB" id="A0ABC9D6J6"/>
<keyword evidence="3" id="KW-1185">Reference proteome</keyword>
<dbReference type="EMBL" id="OZ075141">
    <property type="protein sequence ID" value="CAL5031971.1"/>
    <property type="molecule type" value="Genomic_DNA"/>
</dbReference>
<dbReference type="InterPro" id="IPR036047">
    <property type="entry name" value="F-box-like_dom_sf"/>
</dbReference>
<protein>
    <recommendedName>
        <fullName evidence="4">F-box protein</fullName>
    </recommendedName>
</protein>
<sequence>MYVSDTATACQRKQQRGHPYKYRAESGSMQGTFSLPSTHAMETPAAGDDRLSELPDCVLTDNVLSRLTSLQAARTSVLSRRWRHLWRAVPCVDIDQREFRSSEAIASDDDEKRRLSAEESEALEDLCERFLPLLDAPPPPLDTLHLRVSFRDFRSTGRRFTRRGLARRPVEFHLRCDNYNDGVSYADIKDRFPYFPGLTLPRHLGAFACRLKTMCLAGLSLEDDFAGCLAKDFTVLEDLRLEGCMYGFCRLTSQSLRTLVIDISCFRGYIDNDVLAIAAPRIASLRIDARPPPVTVVGEMPDLVAAESLTTPSGGELSLLSSLRHARRLGLSKLSTTALLGGVDFPVFGNLRTLLLYRCDVGVGCQVLRCFLRNAPSLEALTLRYCSCSVCYSRSRKRKARSGEKASDHDDWCIRTACECMSLKTIELEFYEGCAIDELAQALVRVAEEEPRPMESSVKNWDGKCSLKISFT</sequence>
<evidence type="ECO:0000313" key="2">
    <source>
        <dbReference type="EMBL" id="CAL5031971.1"/>
    </source>
</evidence>
<dbReference type="PANTHER" id="PTHR34223:SF99">
    <property type="entry name" value="OS04G0440200 PROTEIN"/>
    <property type="match status" value="1"/>
</dbReference>